<feature type="coiled-coil region" evidence="1">
    <location>
        <begin position="343"/>
        <end position="370"/>
    </location>
</feature>
<dbReference type="InterPro" id="IPR010441">
    <property type="entry name" value="CH_2"/>
</dbReference>
<feature type="domain" description="CH-like" evidence="3">
    <location>
        <begin position="1"/>
        <end position="67"/>
    </location>
</feature>
<feature type="compositionally biased region" description="Polar residues" evidence="2">
    <location>
        <begin position="201"/>
        <end position="212"/>
    </location>
</feature>
<keyword evidence="1" id="KW-0175">Coiled coil</keyword>
<feature type="region of interest" description="Disordered" evidence="2">
    <location>
        <begin position="183"/>
        <end position="230"/>
    </location>
</feature>
<protein>
    <recommendedName>
        <fullName evidence="8">Calponin-homology (CH) domain-containing protein</fullName>
    </recommendedName>
</protein>
<dbReference type="InterPro" id="IPR052634">
    <property type="entry name" value="Sperm_flagellar-bone_growth"/>
</dbReference>
<dbReference type="InterPro" id="IPR036872">
    <property type="entry name" value="CH_dom_sf"/>
</dbReference>
<feature type="region of interest" description="Disordered" evidence="2">
    <location>
        <begin position="644"/>
        <end position="673"/>
    </location>
</feature>
<dbReference type="GO" id="GO:0007288">
    <property type="term" value="P:sperm axoneme assembly"/>
    <property type="evidence" value="ECO:0007669"/>
    <property type="project" value="TreeGrafter"/>
</dbReference>
<dbReference type="Pfam" id="PF22946">
    <property type="entry name" value="SPEF2_D5"/>
    <property type="match status" value="1"/>
</dbReference>
<evidence type="ECO:0000259" key="4">
    <source>
        <dbReference type="Pfam" id="PF22946"/>
    </source>
</evidence>
<dbReference type="STRING" id="42514.ENSPNAP00000021358"/>
<evidence type="ECO:0000256" key="2">
    <source>
        <dbReference type="SAM" id="MobiDB-lite"/>
    </source>
</evidence>
<evidence type="ECO:0000313" key="6">
    <source>
        <dbReference type="Ensembl" id="ENSPNAP00000021358.2"/>
    </source>
</evidence>
<dbReference type="GO" id="GO:0005737">
    <property type="term" value="C:cytoplasm"/>
    <property type="evidence" value="ECO:0007669"/>
    <property type="project" value="UniProtKB-ARBA"/>
</dbReference>
<feature type="region of interest" description="Disordered" evidence="2">
    <location>
        <begin position="149"/>
        <end position="169"/>
    </location>
</feature>
<organism evidence="6 7">
    <name type="scientific">Pygocentrus nattereri</name>
    <name type="common">Red-bellied piranha</name>
    <dbReference type="NCBI Taxonomy" id="42514"/>
    <lineage>
        <taxon>Eukaryota</taxon>
        <taxon>Metazoa</taxon>
        <taxon>Chordata</taxon>
        <taxon>Craniata</taxon>
        <taxon>Vertebrata</taxon>
        <taxon>Euteleostomi</taxon>
        <taxon>Actinopterygii</taxon>
        <taxon>Neopterygii</taxon>
        <taxon>Teleostei</taxon>
        <taxon>Ostariophysi</taxon>
        <taxon>Characiformes</taxon>
        <taxon>Characoidei</taxon>
        <taxon>Pygocentrus</taxon>
    </lineage>
</organism>
<dbReference type="Gene3D" id="1.10.418.10">
    <property type="entry name" value="Calponin-like domain"/>
    <property type="match status" value="1"/>
</dbReference>
<evidence type="ECO:0000259" key="5">
    <source>
        <dbReference type="Pfam" id="PF24082"/>
    </source>
</evidence>
<accession>A0A3B4DD30</accession>
<feature type="domain" description="SPEF2 C-terminal" evidence="5">
    <location>
        <begin position="1116"/>
        <end position="1309"/>
    </location>
</feature>
<dbReference type="GO" id="GO:0002177">
    <property type="term" value="C:manchette"/>
    <property type="evidence" value="ECO:0007669"/>
    <property type="project" value="TreeGrafter"/>
</dbReference>
<dbReference type="Proteomes" id="UP001501920">
    <property type="component" value="Chromosome 20"/>
</dbReference>
<dbReference type="Pfam" id="PF24082">
    <property type="entry name" value="SPEF2_C"/>
    <property type="match status" value="1"/>
</dbReference>
<dbReference type="OMA" id="GELCMLQ"/>
<dbReference type="InterPro" id="IPR027417">
    <property type="entry name" value="P-loop_NTPase"/>
</dbReference>
<dbReference type="AlphaFoldDB" id="A0A3B4DD30"/>
<gene>
    <name evidence="6" type="primary">SPEF2</name>
</gene>
<dbReference type="GO" id="GO:0097225">
    <property type="term" value="C:sperm midpiece"/>
    <property type="evidence" value="ECO:0007669"/>
    <property type="project" value="TreeGrafter"/>
</dbReference>
<dbReference type="GeneTree" id="ENSGT00390000008160"/>
<keyword evidence="7" id="KW-1185">Reference proteome</keyword>
<dbReference type="PANTHER" id="PTHR14919">
    <property type="entry name" value="KPL2-RELATED"/>
    <property type="match status" value="1"/>
</dbReference>
<dbReference type="InterPro" id="IPR054517">
    <property type="entry name" value="SPEF2_D5"/>
</dbReference>
<sequence>GEVLSRFQLQEDFQSFSTNSSANAKLNNFTRLEPTLQLLGIPFDLSMAKAVMQGQPGAATRLLYQLYILLQKKKRSGLTGTALETMQPAATARLHRIENHIYTQRLRAVVKREADEKMQKITQRFDKRGQEMYGRSVMAELVHEEKRRHLQEERRLQDIEKHRQARKKQQEIMERIETAAVRLPKPPMSRSLRAPRKQQRQQEAQNVHQQIAQFEKSRKRLSPASYGPTSFSVQVTRAVSEDEMAQWNNEYVQKIRQRLEEDATAREQREKRRRRALIQQLHTHHTHEMVREEQLIARLVRQSQQEKRIAVQLMQIRQQKEVLRQNRILRQRQYEEQRLTDFHQALDREAALLQQDRVEHQEEIRKERELHAHLAAERTQSKHQKHFNICSEILKQIVDLATKSGEYRLLTATAIPLKMMREWKELYFIGKPLYKVSELELGAEPAEPSPEQAIELEKLNILNQQDYDEYTNMMGEWTWPEEGESRAPPTNNDILGHVVARLQNIVNPPCLNDPSPQFPNFSLRACVLGKVCSGKSTCLTRISEAHGIHILSADTLIQEALAAHQAGEQVPNDHSPECCVLVLTQPTLRAQHGAVVEKALRRGGAIPDELLIDIFIHVPEGRGWVLDGFPANVSQARLLEKALSGADPDQADRKRRIKKPNLVEDRNAPKAPPPPLPALHLAMLLEVSDEQVLDRAIHRSRESTAFMTLPLFTHSFSFSLVERNQTLSVPHWTVLRRLTVFPQLCLFSRIAAFQDTWSKLEKWFGEKQKILVKVSAEVNEDALFRSVETVLFNTMTAAQKGLHLLLLSNHLSLSLNTVMQNLRSERNLIIHHLYNIREDFKQYLQRPDLKQEFVSVWQRDYNSIPDDMRQDEETKAELHHRLDELRERLWDICDKRREEAMEERARVIGDGWLEDHTALLINHYSTLMQVEVDRFQDTLRVLRDYYTGMYRRVLPEAPQDFTCIPLLDITNNNGSQTDRTKRWMHLSIWIYLYFLKSTHIYVSIALCVCVCVEGAARQRLELVKLHALSVVHSVQHRAEQTHTDMQEWLDQRFTSEMDSIQQLSGVVQHHIENSLKIPHQLVLDCTDFFIDGETRVLPTTPTPPRPPPLERTNHRTLSILQLHGLRAQLHKIAPTGLENTELCKVLQELTSLTMGSDALPEAWMNLTDSQVQELVCVLSQDREVVDWRQFLLSAAQPWPLPSQNQLLRTLTRFREEDTAASGVLTLEQYRQVELWFSSQADVPVPEDPTEPLPYDRLANLKEFFFALFADAASSTAVLDYLTMLLYFCCHPDPGQGFTRALSIVTQHKHQYRHPSPLLQDLVKVFKELGFDAGEKIPFSMLSQHPFLQDLMEGSSQYLLADIHRVLHVPKSDGEPSTFT</sequence>
<dbReference type="PANTHER" id="PTHR14919:SF0">
    <property type="entry name" value="SPERM FLAGELLAR PROTEIN 2"/>
    <property type="match status" value="1"/>
</dbReference>
<dbReference type="Ensembl" id="ENSPNAT00000032557.2">
    <property type="protein sequence ID" value="ENSPNAP00000021358.2"/>
    <property type="gene ID" value="ENSPNAG00000005427.2"/>
</dbReference>
<proteinExistence type="predicted"/>
<reference evidence="6" key="3">
    <citation type="submission" date="2025-09" db="UniProtKB">
        <authorList>
            <consortium name="Ensembl"/>
        </authorList>
    </citation>
    <scope>IDENTIFICATION</scope>
</reference>
<evidence type="ECO:0000259" key="3">
    <source>
        <dbReference type="Pfam" id="PF06294"/>
    </source>
</evidence>
<evidence type="ECO:0000313" key="7">
    <source>
        <dbReference type="Proteomes" id="UP001501920"/>
    </source>
</evidence>
<dbReference type="Pfam" id="PF06294">
    <property type="entry name" value="CH_2"/>
    <property type="match status" value="1"/>
</dbReference>
<dbReference type="Gene3D" id="3.40.50.300">
    <property type="entry name" value="P-loop containing nucleotide triphosphate hydrolases"/>
    <property type="match status" value="1"/>
</dbReference>
<dbReference type="InterPro" id="IPR056199">
    <property type="entry name" value="SPEF2_C"/>
</dbReference>
<evidence type="ECO:0008006" key="8">
    <source>
        <dbReference type="Google" id="ProtNLM"/>
    </source>
</evidence>
<reference evidence="6" key="2">
    <citation type="submission" date="2025-08" db="UniProtKB">
        <authorList>
            <consortium name="Ensembl"/>
        </authorList>
    </citation>
    <scope>IDENTIFICATION</scope>
</reference>
<evidence type="ECO:0000256" key="1">
    <source>
        <dbReference type="SAM" id="Coils"/>
    </source>
</evidence>
<feature type="domain" description="CPC1/SPEF2" evidence="4">
    <location>
        <begin position="299"/>
        <end position="432"/>
    </location>
</feature>
<dbReference type="SUPFAM" id="SSF52540">
    <property type="entry name" value="P-loop containing nucleoside triphosphate hydrolases"/>
    <property type="match status" value="1"/>
</dbReference>
<reference evidence="6 7" key="1">
    <citation type="submission" date="2020-10" db="EMBL/GenBank/DDBJ databases">
        <title>Pygocentrus nattereri (red-bellied piranha) genome, fPygNat1, primary haplotype.</title>
        <authorList>
            <person name="Myers G."/>
            <person name="Meyer A."/>
            <person name="Karagic N."/>
            <person name="Pippel M."/>
            <person name="Winkler S."/>
            <person name="Tracey A."/>
            <person name="Wood J."/>
            <person name="Formenti G."/>
            <person name="Howe K."/>
            <person name="Fedrigo O."/>
            <person name="Jarvis E.D."/>
        </authorList>
    </citation>
    <scope>NUCLEOTIDE SEQUENCE [LARGE SCALE GENOMIC DNA]</scope>
</reference>
<name>A0A3B4DD30_PYGNA</name>